<evidence type="ECO:0000256" key="2">
    <source>
        <dbReference type="ARBA" id="ARBA00022618"/>
    </source>
</evidence>
<evidence type="ECO:0000256" key="4">
    <source>
        <dbReference type="ARBA" id="ARBA00022786"/>
    </source>
</evidence>
<feature type="domain" description="Anaphase-promoting complex subunit 4-like WD40" evidence="7">
    <location>
        <begin position="22"/>
        <end position="109"/>
    </location>
</feature>
<keyword evidence="11" id="KW-1185">Reference proteome</keyword>
<feature type="domain" description="Anaphase-promoting complex subunit 4 C-terminal half WD40" evidence="9">
    <location>
        <begin position="604"/>
        <end position="716"/>
    </location>
</feature>
<reference evidence="10" key="1">
    <citation type="submission" date="2022-01" db="EMBL/GenBank/DDBJ databases">
        <authorList>
            <person name="King R."/>
        </authorList>
    </citation>
    <scope>NUCLEOTIDE SEQUENCE</scope>
</reference>
<dbReference type="InterPro" id="IPR036322">
    <property type="entry name" value="WD40_repeat_dom_sf"/>
</dbReference>
<organism evidence="10 11">
    <name type="scientific">Phaedon cochleariae</name>
    <name type="common">Mustard beetle</name>
    <dbReference type="NCBI Taxonomy" id="80249"/>
    <lineage>
        <taxon>Eukaryota</taxon>
        <taxon>Metazoa</taxon>
        <taxon>Ecdysozoa</taxon>
        <taxon>Arthropoda</taxon>
        <taxon>Hexapoda</taxon>
        <taxon>Insecta</taxon>
        <taxon>Pterygota</taxon>
        <taxon>Neoptera</taxon>
        <taxon>Endopterygota</taxon>
        <taxon>Coleoptera</taxon>
        <taxon>Polyphaga</taxon>
        <taxon>Cucujiformia</taxon>
        <taxon>Chrysomeloidea</taxon>
        <taxon>Chrysomelidae</taxon>
        <taxon>Chrysomelinae</taxon>
        <taxon>Chrysomelini</taxon>
        <taxon>Phaedon</taxon>
    </lineage>
</organism>
<dbReference type="AlphaFoldDB" id="A0A9N9SJT6"/>
<dbReference type="Pfam" id="PF23405">
    <property type="entry name" value="WD40_APC4_C-half"/>
    <property type="match status" value="1"/>
</dbReference>
<keyword evidence="2" id="KW-0132">Cell division</keyword>
<dbReference type="InterPro" id="IPR024790">
    <property type="entry name" value="APC4_long_dom"/>
</dbReference>
<name>A0A9N9SJT6_PHACE</name>
<dbReference type="SUPFAM" id="SSF50978">
    <property type="entry name" value="WD40 repeat-like"/>
    <property type="match status" value="1"/>
</dbReference>
<keyword evidence="5" id="KW-0131">Cell cycle</keyword>
<evidence type="ECO:0000313" key="10">
    <source>
        <dbReference type="EMBL" id="CAG9822769.1"/>
    </source>
</evidence>
<evidence type="ECO:0000259" key="8">
    <source>
        <dbReference type="Pfam" id="PF12896"/>
    </source>
</evidence>
<accession>A0A9N9SJT6</accession>
<evidence type="ECO:0000259" key="7">
    <source>
        <dbReference type="Pfam" id="PF12894"/>
    </source>
</evidence>
<dbReference type="Gene3D" id="2.130.10.10">
    <property type="entry name" value="YVTN repeat-like/Quinoprotein amine dehydrogenase"/>
    <property type="match status" value="1"/>
</dbReference>
<feature type="domain" description="Anaphase-promoting complex subunit 4 long" evidence="8">
    <location>
        <begin position="236"/>
        <end position="431"/>
    </location>
</feature>
<dbReference type="InterPro" id="IPR056358">
    <property type="entry name" value="APC4_C"/>
</dbReference>
<gene>
    <name evidence="10" type="ORF">PHAECO_LOCUS10273</name>
</gene>
<dbReference type="InterPro" id="IPR015943">
    <property type="entry name" value="WD40/YVTN_repeat-like_dom_sf"/>
</dbReference>
<feature type="compositionally biased region" description="Acidic residues" evidence="6">
    <location>
        <begin position="717"/>
        <end position="728"/>
    </location>
</feature>
<evidence type="ECO:0000256" key="6">
    <source>
        <dbReference type="SAM" id="MobiDB-lite"/>
    </source>
</evidence>
<protein>
    <recommendedName>
        <fullName evidence="1">Anaphase-promoting complex subunit 4</fullName>
    </recommendedName>
</protein>
<dbReference type="GO" id="GO:0070979">
    <property type="term" value="P:protein K11-linked ubiquitination"/>
    <property type="evidence" value="ECO:0007669"/>
    <property type="project" value="TreeGrafter"/>
</dbReference>
<dbReference type="OrthoDB" id="2110451at2759"/>
<sequence>MSIFHAIKQLEEKNVANEINVMVWSDRMDLLAFSNVKGEVALHRLSWTRAWSLSPPKENLQVNSIAWRPDGKVLAVGYSNGEVLLINVENKKVLNVKEAPGEITHIVWVQEKTDTKITDNFSFKDEEKKDYMKYIDLSKLYIKDPMLNASLDNSTNSDDVKETNFLQEQSELNLLLVGTKDGYVHIRIFGCFTCAILNINSYLGKSCSVEQIHMSEDMSKIFVTVKDSEHNVKIQLIDAGVFKTHARELFAVAMKYVKLIDLTTYLTSTIANITETWESFLLEIDHKLSKYASKVPEGGVSADFLDLLMFGICSSELQEFLMIELTKKGLEKFGQTIEMSYANIQKLLLKNVTKFGQNLTYHLAELRGMTRLQNRYGVIGLSEEQITQAIQSSGAFLIKAGEMQQIINHSVINYKAFFRWLYGAILFLMDETIPSEIHKMAQQDLAYITEFLQNFDNIGNRDGQNTKGFIMERLGQYLVDAPLTIIPVMNGNDWTSFLKENDCVQNHPSILKHYANTSLIQQFKDLALKIMDIFKTPKNILDKQFKPVQCFDCFNFGDRTLRMSSTNVNKEIMLFSFLQPLSNLYLLQIRVRGDKCLARCGKFHFTQLGEDTGDVSQILDLSFYSTNIISILLQETIGYKTGILLQFPLSSALERLTEIDINAELGKISLPNCNGSVLTPKLLKNIEMAASIFAVSGSRRVSIVLSENKRKIKMFEMEAEEEEEDDADMTNSMLKDDVSMQEQDDSIIQ</sequence>
<dbReference type="Proteomes" id="UP001153737">
    <property type="component" value="Chromosome 6"/>
</dbReference>
<dbReference type="GO" id="GO:0034399">
    <property type="term" value="C:nuclear periphery"/>
    <property type="evidence" value="ECO:0007669"/>
    <property type="project" value="TreeGrafter"/>
</dbReference>
<dbReference type="Pfam" id="PF12894">
    <property type="entry name" value="ANAPC4_WD40"/>
    <property type="match status" value="1"/>
</dbReference>
<evidence type="ECO:0000259" key="9">
    <source>
        <dbReference type="Pfam" id="PF23405"/>
    </source>
</evidence>
<evidence type="ECO:0000256" key="3">
    <source>
        <dbReference type="ARBA" id="ARBA00022776"/>
    </source>
</evidence>
<keyword evidence="4" id="KW-0833">Ubl conjugation pathway</keyword>
<dbReference type="InterPro" id="IPR024789">
    <property type="entry name" value="APC4"/>
</dbReference>
<dbReference type="PANTHER" id="PTHR13260">
    <property type="entry name" value="ANAPHASE PROMOTING COMPLEX SUBUNIT 4 APC4"/>
    <property type="match status" value="1"/>
</dbReference>
<proteinExistence type="predicted"/>
<reference evidence="10" key="2">
    <citation type="submission" date="2022-10" db="EMBL/GenBank/DDBJ databases">
        <authorList>
            <consortium name="ENA_rothamsted_submissions"/>
            <consortium name="culmorum"/>
            <person name="King R."/>
        </authorList>
    </citation>
    <scope>NUCLEOTIDE SEQUENCE</scope>
</reference>
<dbReference type="PANTHER" id="PTHR13260:SF0">
    <property type="entry name" value="ANAPHASE-PROMOTING COMPLEX SUBUNIT 4"/>
    <property type="match status" value="1"/>
</dbReference>
<dbReference type="GO" id="GO:0051301">
    <property type="term" value="P:cell division"/>
    <property type="evidence" value="ECO:0007669"/>
    <property type="project" value="UniProtKB-KW"/>
</dbReference>
<dbReference type="GO" id="GO:0005680">
    <property type="term" value="C:anaphase-promoting complex"/>
    <property type="evidence" value="ECO:0007669"/>
    <property type="project" value="InterPro"/>
</dbReference>
<evidence type="ECO:0000313" key="11">
    <source>
        <dbReference type="Proteomes" id="UP001153737"/>
    </source>
</evidence>
<dbReference type="InterPro" id="IPR024977">
    <property type="entry name" value="Apc4-like_WD40_dom"/>
</dbReference>
<evidence type="ECO:0000256" key="1">
    <source>
        <dbReference type="ARBA" id="ARBA00016067"/>
    </source>
</evidence>
<keyword evidence="3" id="KW-0498">Mitosis</keyword>
<dbReference type="GO" id="GO:0031145">
    <property type="term" value="P:anaphase-promoting complex-dependent catabolic process"/>
    <property type="evidence" value="ECO:0007669"/>
    <property type="project" value="InterPro"/>
</dbReference>
<dbReference type="Pfam" id="PF12896">
    <property type="entry name" value="ANAPC4"/>
    <property type="match status" value="1"/>
</dbReference>
<evidence type="ECO:0000256" key="5">
    <source>
        <dbReference type="ARBA" id="ARBA00023306"/>
    </source>
</evidence>
<dbReference type="EMBL" id="OU896712">
    <property type="protein sequence ID" value="CAG9822769.1"/>
    <property type="molecule type" value="Genomic_DNA"/>
</dbReference>
<feature type="region of interest" description="Disordered" evidence="6">
    <location>
        <begin position="717"/>
        <end position="749"/>
    </location>
</feature>